<dbReference type="PROSITE" id="PS00138">
    <property type="entry name" value="SUBTILASE_SER"/>
    <property type="match status" value="1"/>
</dbReference>
<keyword evidence="4" id="KW-0134">Cell wall</keyword>
<feature type="domain" description="C5a peptidase/Subtilisin-like protease SBT2-like Fn3-like" evidence="17">
    <location>
        <begin position="657"/>
        <end position="780"/>
    </location>
</feature>
<dbReference type="InterPro" id="IPR010435">
    <property type="entry name" value="C5a/SBT2-like_Fn3"/>
</dbReference>
<dbReference type="CDD" id="cd02133">
    <property type="entry name" value="PA_C5a_like"/>
    <property type="match status" value="1"/>
</dbReference>
<feature type="domain" description="PA" evidence="16">
    <location>
        <begin position="425"/>
        <end position="505"/>
    </location>
</feature>
<keyword evidence="11" id="KW-0106">Calcium</keyword>
<evidence type="ECO:0000259" key="16">
    <source>
        <dbReference type="Pfam" id="PF02225"/>
    </source>
</evidence>
<evidence type="ECO:0000256" key="9">
    <source>
        <dbReference type="ARBA" id="ARBA00022801"/>
    </source>
</evidence>
<dbReference type="InterPro" id="IPR046450">
    <property type="entry name" value="PA_dom_sf"/>
</dbReference>
<dbReference type="RefSeq" id="WP_390358341.1">
    <property type="nucleotide sequence ID" value="NZ_JBHTKJ010000001.1"/>
</dbReference>
<dbReference type="Gene3D" id="2.60.40.4070">
    <property type="match status" value="1"/>
</dbReference>
<dbReference type="InterPro" id="IPR000209">
    <property type="entry name" value="Peptidase_S8/S53_dom"/>
</dbReference>
<dbReference type="InterPro" id="IPR003137">
    <property type="entry name" value="PA_domain"/>
</dbReference>
<sequence length="1037" mass="111668">MFKRIAVILVVFLLALGNTSFAMNQSLPEIAPKKPNTIPEELKETADPNKELRVIVEMEGESPIENATKRGVKFGDLSKKEKKNFNNAAKAKQKAVKDKMKGKNVNAKYHQEFTSVVNGFSADVKQGDIENIKSISGVKTVHVANEYQRPEVEPDMTYSKDLVEAQQAWRDYGYKGEGMVVGVIDTGIDPTHRDMVLSENTTGALTEETVNETIGEEDLPGLFYTEKVPYGYNYMDEDHEITENFAGASMHGMHVSGTVGANGDEANGGITGIAPEAQILALKVFGNNPEVQTTYGDIYIKAIDDSIKLGVDVLNMSLGSTAGFVDEDSPEQQAVSRAVDNGVLMSISAGNSALFGDGYFYPYASNPDYGVSGSPGVSYDSTQVASYENSFMEVEAVDFELNGEVDSAAFLSAGETPPPTDGSSYELVEAGLGAPADFEGKDFEGKYALVQRGEYPFVDKSLNAQEAGAAGIFIYNNTDGLVSMATDPAIVIPQLFMLKSDGDALAAALLDGQTVSVTFNGDSTTIANPSAGQMSAFTSWGLTPNLDFKPEITAPGGQIMSTLNNDEYGLMSGTSMAAPHVSGGGALVMQRIDEEFGYENADRVLRTKNLLMNTSDQVDFQGAPVSPRRQGAGLMQLHAALSTPVMVTESETNEAKVALKEITENQVSFELTVENFTDEAVTYDVEANAQTDTPVNAGIYVTAPNLFGALDLGDVATVNGESVSSVEVPANGSTTIDVTIDVSDWDASLKSYFENGYWLEGFVTLTDPSDTNPQLNVPYVGFKGGWDDAPIFDTPMWDPMTYYGYTGVVTDLGGGSYGFLGEDLATGAIDPEKIAFSPNGDGTQDDALMILSFLRNAKEMSFNVLDEDENLVRTLTEEEFLRKNFYDSGFGPMYTLSGDWSWDGTIEGKPAPEGQYYLQAEGVIDFEGAESQSLELPVLLDTTVPEVDSEINRRDREVTVEVDDGDGSGVASWDVLVDGESVLESPYVNGETKHELTDIHPSQLVTVIAVDYAGNEIEEVVMGSQGKAKGKNKDKNN</sequence>
<evidence type="ECO:0000256" key="8">
    <source>
        <dbReference type="ARBA" id="ARBA00022737"/>
    </source>
</evidence>
<keyword evidence="10 12" id="KW-0720">Serine protease</keyword>
<dbReference type="Pfam" id="PF00082">
    <property type="entry name" value="Peptidase_S8"/>
    <property type="match status" value="1"/>
</dbReference>
<dbReference type="CDD" id="cd07475">
    <property type="entry name" value="Peptidases_S8_C5a_Peptidase"/>
    <property type="match status" value="1"/>
</dbReference>
<keyword evidence="8" id="KW-0677">Repeat</keyword>
<organism evidence="18 19">
    <name type="scientific">Virgibacillus byunsanensis</name>
    <dbReference type="NCBI Taxonomy" id="570945"/>
    <lineage>
        <taxon>Bacteria</taxon>
        <taxon>Bacillati</taxon>
        <taxon>Bacillota</taxon>
        <taxon>Bacilli</taxon>
        <taxon>Bacillales</taxon>
        <taxon>Bacillaceae</taxon>
        <taxon>Virgibacillus</taxon>
    </lineage>
</organism>
<evidence type="ECO:0000256" key="3">
    <source>
        <dbReference type="ARBA" id="ARBA00011073"/>
    </source>
</evidence>
<dbReference type="Gene3D" id="3.40.50.200">
    <property type="entry name" value="Peptidase S8/S53 domain"/>
    <property type="match status" value="1"/>
</dbReference>
<dbReference type="PANTHER" id="PTHR43806">
    <property type="entry name" value="PEPTIDASE S8"/>
    <property type="match status" value="1"/>
</dbReference>
<comment type="similarity">
    <text evidence="3 12 13">Belongs to the peptidase S8 family.</text>
</comment>
<dbReference type="Gene3D" id="3.50.30.30">
    <property type="match status" value="1"/>
</dbReference>
<evidence type="ECO:0000256" key="5">
    <source>
        <dbReference type="ARBA" id="ARBA00022525"/>
    </source>
</evidence>
<evidence type="ECO:0000256" key="13">
    <source>
        <dbReference type="RuleBase" id="RU003355"/>
    </source>
</evidence>
<evidence type="ECO:0000256" key="11">
    <source>
        <dbReference type="ARBA" id="ARBA00022837"/>
    </source>
</evidence>
<evidence type="ECO:0000256" key="12">
    <source>
        <dbReference type="PROSITE-ProRule" id="PRU01240"/>
    </source>
</evidence>
<dbReference type="PANTHER" id="PTHR43806:SF11">
    <property type="entry name" value="CEREVISIN-RELATED"/>
    <property type="match status" value="1"/>
</dbReference>
<feature type="active site" description="Charge relay system" evidence="12">
    <location>
        <position position="575"/>
    </location>
</feature>
<dbReference type="InterPro" id="IPR023827">
    <property type="entry name" value="Peptidase_S8_Asp-AS"/>
</dbReference>
<gene>
    <name evidence="18" type="ORF">ACFQ3N_00005</name>
</gene>
<comment type="caution">
    <text evidence="18">The sequence shown here is derived from an EMBL/GenBank/DDBJ whole genome shotgun (WGS) entry which is preliminary data.</text>
</comment>
<keyword evidence="7 14" id="KW-0732">Signal</keyword>
<keyword evidence="9 12" id="KW-0378">Hydrolase</keyword>
<dbReference type="InterPro" id="IPR050131">
    <property type="entry name" value="Peptidase_S8_subtilisin-like"/>
</dbReference>
<dbReference type="InterPro" id="IPR023828">
    <property type="entry name" value="Peptidase_S8_Ser-AS"/>
</dbReference>
<dbReference type="Proteomes" id="UP001597040">
    <property type="component" value="Unassembled WGS sequence"/>
</dbReference>
<dbReference type="InterPro" id="IPR022398">
    <property type="entry name" value="Peptidase_S8_His-AS"/>
</dbReference>
<dbReference type="PRINTS" id="PR00723">
    <property type="entry name" value="SUBTILISIN"/>
</dbReference>
<dbReference type="SUPFAM" id="SSF52025">
    <property type="entry name" value="PA domain"/>
    <property type="match status" value="1"/>
</dbReference>
<keyword evidence="5" id="KW-0964">Secreted</keyword>
<dbReference type="PROSITE" id="PS51892">
    <property type="entry name" value="SUBTILASE"/>
    <property type="match status" value="1"/>
</dbReference>
<comment type="subcellular location">
    <subcellularLocation>
        <location evidence="2">Secreted</location>
    </subcellularLocation>
</comment>
<dbReference type="Gene3D" id="2.60.40.1710">
    <property type="entry name" value="Subtilisin-like superfamily"/>
    <property type="match status" value="1"/>
</dbReference>
<dbReference type="Pfam" id="PF06280">
    <property type="entry name" value="fn3_5"/>
    <property type="match status" value="1"/>
</dbReference>
<feature type="signal peptide" evidence="14">
    <location>
        <begin position="1"/>
        <end position="22"/>
    </location>
</feature>
<dbReference type="EMBL" id="JBHTKJ010000001">
    <property type="protein sequence ID" value="MFD1036809.1"/>
    <property type="molecule type" value="Genomic_DNA"/>
</dbReference>
<evidence type="ECO:0000313" key="18">
    <source>
        <dbReference type="EMBL" id="MFD1036809.1"/>
    </source>
</evidence>
<keyword evidence="6 12" id="KW-0645">Protease</keyword>
<dbReference type="InterPro" id="IPR036852">
    <property type="entry name" value="Peptidase_S8/S53_dom_sf"/>
</dbReference>
<evidence type="ECO:0000256" key="4">
    <source>
        <dbReference type="ARBA" id="ARBA00022512"/>
    </source>
</evidence>
<proteinExistence type="inferred from homology"/>
<comment type="cofactor">
    <cofactor evidence="1">
        <name>Ca(2+)</name>
        <dbReference type="ChEBI" id="CHEBI:29108"/>
    </cofactor>
</comment>
<name>A0ABW3LH98_9BACI</name>
<dbReference type="InterPro" id="IPR034216">
    <property type="entry name" value="C5a_Peptidase"/>
</dbReference>
<evidence type="ECO:0000256" key="2">
    <source>
        <dbReference type="ARBA" id="ARBA00004613"/>
    </source>
</evidence>
<evidence type="ECO:0000259" key="15">
    <source>
        <dbReference type="Pfam" id="PF00082"/>
    </source>
</evidence>
<evidence type="ECO:0000256" key="1">
    <source>
        <dbReference type="ARBA" id="ARBA00001913"/>
    </source>
</evidence>
<accession>A0ABW3LH98</accession>
<dbReference type="SUPFAM" id="SSF52743">
    <property type="entry name" value="Subtilisin-like"/>
    <property type="match status" value="1"/>
</dbReference>
<evidence type="ECO:0000256" key="6">
    <source>
        <dbReference type="ARBA" id="ARBA00022670"/>
    </source>
</evidence>
<dbReference type="InterPro" id="IPR015500">
    <property type="entry name" value="Peptidase_S8_subtilisin-rel"/>
</dbReference>
<evidence type="ECO:0000256" key="7">
    <source>
        <dbReference type="ARBA" id="ARBA00022729"/>
    </source>
</evidence>
<feature type="active site" description="Charge relay system" evidence="12">
    <location>
        <position position="185"/>
    </location>
</feature>
<dbReference type="PROSITE" id="PS00136">
    <property type="entry name" value="SUBTILASE_ASP"/>
    <property type="match status" value="1"/>
</dbReference>
<dbReference type="Pfam" id="PF02225">
    <property type="entry name" value="PA"/>
    <property type="match status" value="1"/>
</dbReference>
<protein>
    <submittedName>
        <fullName evidence="18">S8 family serine peptidase</fullName>
    </submittedName>
</protein>
<evidence type="ECO:0000313" key="19">
    <source>
        <dbReference type="Proteomes" id="UP001597040"/>
    </source>
</evidence>
<reference evidence="19" key="1">
    <citation type="journal article" date="2019" name="Int. J. Syst. Evol. Microbiol.">
        <title>The Global Catalogue of Microorganisms (GCM) 10K type strain sequencing project: providing services to taxonomists for standard genome sequencing and annotation.</title>
        <authorList>
            <consortium name="The Broad Institute Genomics Platform"/>
            <consortium name="The Broad Institute Genome Sequencing Center for Infectious Disease"/>
            <person name="Wu L."/>
            <person name="Ma J."/>
        </authorList>
    </citation>
    <scope>NUCLEOTIDE SEQUENCE [LARGE SCALE GENOMIC DNA]</scope>
    <source>
        <strain evidence="19">CCUG 56754</strain>
    </source>
</reference>
<feature type="chain" id="PRO_5046833114" evidence="14">
    <location>
        <begin position="23"/>
        <end position="1037"/>
    </location>
</feature>
<feature type="active site" description="Charge relay system" evidence="12">
    <location>
        <position position="251"/>
    </location>
</feature>
<evidence type="ECO:0000259" key="17">
    <source>
        <dbReference type="Pfam" id="PF06280"/>
    </source>
</evidence>
<evidence type="ECO:0000256" key="10">
    <source>
        <dbReference type="ARBA" id="ARBA00022825"/>
    </source>
</evidence>
<dbReference type="PROSITE" id="PS00137">
    <property type="entry name" value="SUBTILASE_HIS"/>
    <property type="match status" value="1"/>
</dbReference>
<feature type="domain" description="Peptidase S8/S53" evidence="15">
    <location>
        <begin position="176"/>
        <end position="633"/>
    </location>
</feature>
<keyword evidence="19" id="KW-1185">Reference proteome</keyword>
<evidence type="ECO:0000256" key="14">
    <source>
        <dbReference type="SAM" id="SignalP"/>
    </source>
</evidence>